<proteinExistence type="predicted"/>
<accession>A0A165X676</accession>
<gene>
    <name evidence="1" type="ORF">SISSUDRAFT_1067393</name>
</gene>
<evidence type="ECO:0000313" key="1">
    <source>
        <dbReference type="EMBL" id="KZT31872.1"/>
    </source>
</evidence>
<evidence type="ECO:0000313" key="2">
    <source>
        <dbReference type="Proteomes" id="UP000076798"/>
    </source>
</evidence>
<sequence length="88" mass="9882">MFTTLPPQTRRYALNFCGTIHDWKTKDLAGWQPLPTIYFHAHNARGGIILVDHADPRNPANLIDPDDVPQLVDVSFPTHNPSLVHGQC</sequence>
<protein>
    <submittedName>
        <fullName evidence="1">Uncharacterized protein</fullName>
    </submittedName>
</protein>
<name>A0A165X676_9AGAM</name>
<dbReference type="AlphaFoldDB" id="A0A165X676"/>
<dbReference type="Proteomes" id="UP000076798">
    <property type="component" value="Unassembled WGS sequence"/>
</dbReference>
<dbReference type="EMBL" id="KV428437">
    <property type="protein sequence ID" value="KZT31872.1"/>
    <property type="molecule type" value="Genomic_DNA"/>
</dbReference>
<organism evidence="1 2">
    <name type="scientific">Sistotremastrum suecicum HHB10207 ss-3</name>
    <dbReference type="NCBI Taxonomy" id="1314776"/>
    <lineage>
        <taxon>Eukaryota</taxon>
        <taxon>Fungi</taxon>
        <taxon>Dikarya</taxon>
        <taxon>Basidiomycota</taxon>
        <taxon>Agaricomycotina</taxon>
        <taxon>Agaricomycetes</taxon>
        <taxon>Sistotremastrales</taxon>
        <taxon>Sistotremastraceae</taxon>
        <taxon>Sistotremastrum</taxon>
    </lineage>
</organism>
<keyword evidence="2" id="KW-1185">Reference proteome</keyword>
<reference evidence="1 2" key="1">
    <citation type="journal article" date="2016" name="Mol. Biol. Evol.">
        <title>Comparative Genomics of Early-Diverging Mushroom-Forming Fungi Provides Insights into the Origins of Lignocellulose Decay Capabilities.</title>
        <authorList>
            <person name="Nagy L.G."/>
            <person name="Riley R."/>
            <person name="Tritt A."/>
            <person name="Adam C."/>
            <person name="Daum C."/>
            <person name="Floudas D."/>
            <person name="Sun H."/>
            <person name="Yadav J.S."/>
            <person name="Pangilinan J."/>
            <person name="Larsson K.H."/>
            <person name="Matsuura K."/>
            <person name="Barry K."/>
            <person name="Labutti K."/>
            <person name="Kuo R."/>
            <person name="Ohm R.A."/>
            <person name="Bhattacharya S.S."/>
            <person name="Shirouzu T."/>
            <person name="Yoshinaga Y."/>
            <person name="Martin F.M."/>
            <person name="Grigoriev I.V."/>
            <person name="Hibbett D.S."/>
        </authorList>
    </citation>
    <scope>NUCLEOTIDE SEQUENCE [LARGE SCALE GENOMIC DNA]</scope>
    <source>
        <strain evidence="1 2">HHB10207 ss-3</strain>
    </source>
</reference>